<dbReference type="InterPro" id="IPR042094">
    <property type="entry name" value="T2SS_GspF_sf"/>
</dbReference>
<dbReference type="RefSeq" id="WP_152211302.1">
    <property type="nucleotide sequence ID" value="NZ_WFLN01000004.1"/>
</dbReference>
<dbReference type="AlphaFoldDB" id="A0A833JEH5"/>
<sequence length="247" mass="28554">MNLTTNEFYLTAILFISNFMLILQKNIDIKKIYLAIFPILTIFYPYAKKFYIHILSTLKLKQEEKRLISEIPTLIDFLSAYLKAGVQISEAMTLVAQKSLWSPTIKRILFIIISSYQQGMSFQESIKKAIDIRSSLLGKRHLNYVLNAIQLSHQNGSNLIRTLNQAKEKTKSSIFIEQKIKVLTAQMQLQATIISCVPIILFLIIYYISPSHITFFFHNKIGNILFILSLILNIIGIFFLKRITKIE</sequence>
<feature type="transmembrane region" description="Helical" evidence="6">
    <location>
        <begin position="221"/>
        <end position="240"/>
    </location>
</feature>
<evidence type="ECO:0000256" key="4">
    <source>
        <dbReference type="ARBA" id="ARBA00022989"/>
    </source>
</evidence>
<dbReference type="Proteomes" id="UP000442694">
    <property type="component" value="Unassembled WGS sequence"/>
</dbReference>
<protein>
    <recommendedName>
        <fullName evidence="7">Type II secretion system protein GspF domain-containing protein</fullName>
    </recommendedName>
</protein>
<comment type="subcellular location">
    <subcellularLocation>
        <location evidence="1">Cell membrane</location>
        <topology evidence="1">Multi-pass membrane protein</topology>
    </subcellularLocation>
</comment>
<evidence type="ECO:0000259" key="7">
    <source>
        <dbReference type="Pfam" id="PF00482"/>
    </source>
</evidence>
<feature type="transmembrane region" description="Helical" evidence="6">
    <location>
        <begin position="6"/>
        <end position="23"/>
    </location>
</feature>
<name>A0A833JEH5_9BACT</name>
<keyword evidence="5 6" id="KW-0472">Membrane</keyword>
<accession>A0A833JEH5</accession>
<keyword evidence="9" id="KW-1185">Reference proteome</keyword>
<dbReference type="Pfam" id="PF00482">
    <property type="entry name" value="T2SSF"/>
    <property type="match status" value="1"/>
</dbReference>
<dbReference type="PANTHER" id="PTHR35007">
    <property type="entry name" value="INTEGRAL MEMBRANE PROTEIN-RELATED"/>
    <property type="match status" value="1"/>
</dbReference>
<dbReference type="Gene3D" id="1.20.81.30">
    <property type="entry name" value="Type II secretion system (T2SS), domain F"/>
    <property type="match status" value="1"/>
</dbReference>
<comment type="caution">
    <text evidence="8">The sequence shown here is derived from an EMBL/GenBank/DDBJ whole genome shotgun (WGS) entry which is preliminary data.</text>
</comment>
<dbReference type="InterPro" id="IPR018076">
    <property type="entry name" value="T2SS_GspF_dom"/>
</dbReference>
<evidence type="ECO:0000256" key="3">
    <source>
        <dbReference type="ARBA" id="ARBA00022692"/>
    </source>
</evidence>
<proteinExistence type="predicted"/>
<feature type="transmembrane region" description="Helical" evidence="6">
    <location>
        <begin position="189"/>
        <end position="209"/>
    </location>
</feature>
<evidence type="ECO:0000256" key="2">
    <source>
        <dbReference type="ARBA" id="ARBA00022475"/>
    </source>
</evidence>
<evidence type="ECO:0000256" key="6">
    <source>
        <dbReference type="SAM" id="Phobius"/>
    </source>
</evidence>
<dbReference type="PANTHER" id="PTHR35007:SF2">
    <property type="entry name" value="PILUS ASSEMBLE PROTEIN"/>
    <property type="match status" value="1"/>
</dbReference>
<keyword evidence="4 6" id="KW-1133">Transmembrane helix</keyword>
<organism evidence="8 9">
    <name type="scientific">Fluviispira multicolorata</name>
    <dbReference type="NCBI Taxonomy" id="2654512"/>
    <lineage>
        <taxon>Bacteria</taxon>
        <taxon>Pseudomonadati</taxon>
        <taxon>Bdellovibrionota</taxon>
        <taxon>Oligoflexia</taxon>
        <taxon>Silvanigrellales</taxon>
        <taxon>Silvanigrellaceae</taxon>
        <taxon>Fluviispira</taxon>
    </lineage>
</organism>
<evidence type="ECO:0000313" key="9">
    <source>
        <dbReference type="Proteomes" id="UP000442694"/>
    </source>
</evidence>
<keyword evidence="3 6" id="KW-0812">Transmembrane</keyword>
<feature type="domain" description="Type II secretion system protein GspF" evidence="7">
    <location>
        <begin position="75"/>
        <end position="205"/>
    </location>
</feature>
<dbReference type="GO" id="GO:0005886">
    <property type="term" value="C:plasma membrane"/>
    <property type="evidence" value="ECO:0007669"/>
    <property type="project" value="UniProtKB-SubCell"/>
</dbReference>
<evidence type="ECO:0000256" key="1">
    <source>
        <dbReference type="ARBA" id="ARBA00004651"/>
    </source>
</evidence>
<dbReference type="EMBL" id="WFLN01000004">
    <property type="protein sequence ID" value="KAB8033214.1"/>
    <property type="molecule type" value="Genomic_DNA"/>
</dbReference>
<gene>
    <name evidence="8" type="ORF">GCL57_00520</name>
</gene>
<reference evidence="8 9" key="1">
    <citation type="submission" date="2019-10" db="EMBL/GenBank/DDBJ databases">
        <title>New genus of Silvanigrellaceae.</title>
        <authorList>
            <person name="Pitt A."/>
            <person name="Hahn M.W."/>
        </authorList>
    </citation>
    <scope>NUCLEOTIDE SEQUENCE [LARGE SCALE GENOMIC DNA]</scope>
    <source>
        <strain evidence="8 9">33A1-SZDP</strain>
    </source>
</reference>
<evidence type="ECO:0000313" key="8">
    <source>
        <dbReference type="EMBL" id="KAB8033214.1"/>
    </source>
</evidence>
<evidence type="ECO:0000256" key="5">
    <source>
        <dbReference type="ARBA" id="ARBA00023136"/>
    </source>
</evidence>
<keyword evidence="2" id="KW-1003">Cell membrane</keyword>